<dbReference type="PANTHER" id="PTHR30250:SF29">
    <property type="entry name" value="POLYSACCHARIDE BIOSYNTHESIS PROTEIN C-TERMINAL DOMAIN-CONTAINING PROTEIN"/>
    <property type="match status" value="1"/>
</dbReference>
<feature type="transmembrane region" description="Helical" evidence="6">
    <location>
        <begin position="64"/>
        <end position="84"/>
    </location>
</feature>
<dbReference type="AlphaFoldDB" id="A0A1I6BB56"/>
<feature type="transmembrane region" description="Helical" evidence="6">
    <location>
        <begin position="140"/>
        <end position="157"/>
    </location>
</feature>
<dbReference type="EMBL" id="FOXU01000013">
    <property type="protein sequence ID" value="SFQ78175.1"/>
    <property type="molecule type" value="Genomic_DNA"/>
</dbReference>
<name>A0A1I6BB56_9BACI</name>
<dbReference type="Pfam" id="PF01943">
    <property type="entry name" value="Polysacc_synt"/>
    <property type="match status" value="1"/>
</dbReference>
<dbReference type="CDD" id="cd13124">
    <property type="entry name" value="MATE_SpoVB_like"/>
    <property type="match status" value="1"/>
</dbReference>
<evidence type="ECO:0000313" key="7">
    <source>
        <dbReference type="EMBL" id="SFQ78175.1"/>
    </source>
</evidence>
<evidence type="ECO:0000313" key="8">
    <source>
        <dbReference type="Proteomes" id="UP000198734"/>
    </source>
</evidence>
<accession>A0A1I6BB56</accession>
<feature type="transmembrane region" description="Helical" evidence="6">
    <location>
        <begin position="497"/>
        <end position="520"/>
    </location>
</feature>
<keyword evidence="5 6" id="KW-0472">Membrane</keyword>
<evidence type="ECO:0000256" key="1">
    <source>
        <dbReference type="ARBA" id="ARBA00004651"/>
    </source>
</evidence>
<organism evidence="7 8">
    <name type="scientific">Psychrobacillus psychrotolerans</name>
    <dbReference type="NCBI Taxonomy" id="126156"/>
    <lineage>
        <taxon>Bacteria</taxon>
        <taxon>Bacillati</taxon>
        <taxon>Bacillota</taxon>
        <taxon>Bacilli</taxon>
        <taxon>Bacillales</taxon>
        <taxon>Bacillaceae</taxon>
        <taxon>Psychrobacillus</taxon>
    </lineage>
</organism>
<evidence type="ECO:0000256" key="2">
    <source>
        <dbReference type="ARBA" id="ARBA00022475"/>
    </source>
</evidence>
<evidence type="ECO:0000256" key="3">
    <source>
        <dbReference type="ARBA" id="ARBA00022692"/>
    </source>
</evidence>
<dbReference type="Proteomes" id="UP000198734">
    <property type="component" value="Unassembled WGS sequence"/>
</dbReference>
<reference evidence="8" key="1">
    <citation type="submission" date="2016-10" db="EMBL/GenBank/DDBJ databases">
        <authorList>
            <person name="Varghese N."/>
            <person name="Submissions S."/>
        </authorList>
    </citation>
    <scope>NUCLEOTIDE SEQUENCE [LARGE SCALE GENOMIC DNA]</scope>
    <source>
        <strain evidence="8">DSM 11706</strain>
    </source>
</reference>
<feature type="transmembrane region" description="Helical" evidence="6">
    <location>
        <begin position="302"/>
        <end position="322"/>
    </location>
</feature>
<keyword evidence="8" id="KW-1185">Reference proteome</keyword>
<feature type="transmembrane region" description="Helical" evidence="6">
    <location>
        <begin position="374"/>
        <end position="395"/>
    </location>
</feature>
<feature type="transmembrane region" description="Helical" evidence="6">
    <location>
        <begin position="343"/>
        <end position="362"/>
    </location>
</feature>
<feature type="transmembrane region" description="Helical" evidence="6">
    <location>
        <begin position="246"/>
        <end position="270"/>
    </location>
</feature>
<sequence>MLYYSYRIMGVGLVMSNDWNMKTYMKGAAMLTIAAIIVKLLSAVYRVPFQNLVGDEGFYIYQQVYPFIGIITTWTSFGFAVALSKILSDYKALGKEYAIPRIKKIAFYYIGFISILFFILLFMGAGFLAEAMGDANLAQLLKAGSFVILLMPMLAVLKGDFQSDGRMQPVAYAQVLEQAVRVFVILFGTWIIVSTSFDLYKAGSMAMYGAVAGELAGVVLLSFIYWKSMKHTKTEKAQQNVPVWPIIKNLTLLSLSASISALLFLLFQLVDSFTVFQVLMESGMERQQAMEKKGVYDRGQPLVQLGIVIASTLSLAIVPLVAHRMGKNSGRTAVPFMQLTYRVAFTFGIAAALGLIVVLPYVNEMLFQTKEESMTLMVFSFQIVWMSLILTLMAMLQGSGMVKIPTFFLLLGVLCKWLLNSLLVPTYGVLGAAISGNVSLAIIYVLMCYYFKKTWNIQFAPAVFYKGITKASLLMIVCVVAYVVLADVVLFDNLSSRIQSVVISLTAVMLGAAIFLVSIAKDRVIAEKEWFLLPFGRRMATFQLWLNKEK</sequence>
<feature type="transmembrane region" description="Helical" evidence="6">
    <location>
        <begin position="471"/>
        <end position="491"/>
    </location>
</feature>
<feature type="transmembrane region" description="Helical" evidence="6">
    <location>
        <begin position="24"/>
        <end position="44"/>
    </location>
</feature>
<feature type="transmembrane region" description="Helical" evidence="6">
    <location>
        <begin position="430"/>
        <end position="451"/>
    </location>
</feature>
<feature type="transmembrane region" description="Helical" evidence="6">
    <location>
        <begin position="105"/>
        <end position="128"/>
    </location>
</feature>
<feature type="transmembrane region" description="Helical" evidence="6">
    <location>
        <begin position="169"/>
        <end position="193"/>
    </location>
</feature>
<protein>
    <submittedName>
        <fullName evidence="7">Membrane protein involved in the export of O-antigen and teichoic acid</fullName>
    </submittedName>
</protein>
<keyword evidence="4 6" id="KW-1133">Transmembrane helix</keyword>
<feature type="transmembrane region" description="Helical" evidence="6">
    <location>
        <begin position="407"/>
        <end position="424"/>
    </location>
</feature>
<evidence type="ECO:0000256" key="4">
    <source>
        <dbReference type="ARBA" id="ARBA00022989"/>
    </source>
</evidence>
<evidence type="ECO:0000256" key="6">
    <source>
        <dbReference type="SAM" id="Phobius"/>
    </source>
</evidence>
<keyword evidence="3 6" id="KW-0812">Transmembrane</keyword>
<comment type="subcellular location">
    <subcellularLocation>
        <location evidence="1">Cell membrane</location>
        <topology evidence="1">Multi-pass membrane protein</topology>
    </subcellularLocation>
</comment>
<feature type="transmembrane region" description="Helical" evidence="6">
    <location>
        <begin position="205"/>
        <end position="226"/>
    </location>
</feature>
<keyword evidence="2" id="KW-1003">Cell membrane</keyword>
<dbReference type="InterPro" id="IPR024923">
    <property type="entry name" value="PG_synth_SpoVB"/>
</dbReference>
<dbReference type="GO" id="GO:0005886">
    <property type="term" value="C:plasma membrane"/>
    <property type="evidence" value="ECO:0007669"/>
    <property type="project" value="UniProtKB-SubCell"/>
</dbReference>
<dbReference type="InterPro" id="IPR002797">
    <property type="entry name" value="Polysacc_synth"/>
</dbReference>
<evidence type="ECO:0000256" key="5">
    <source>
        <dbReference type="ARBA" id="ARBA00023136"/>
    </source>
</evidence>
<dbReference type="STRING" id="126156.SAMN05421670_0323"/>
<gene>
    <name evidence="7" type="ORF">SAMN05421670_0323</name>
</gene>
<proteinExistence type="predicted"/>
<dbReference type="PANTHER" id="PTHR30250">
    <property type="entry name" value="PST FAMILY PREDICTED COLANIC ACID TRANSPORTER"/>
    <property type="match status" value="1"/>
</dbReference>
<dbReference type="InterPro" id="IPR050833">
    <property type="entry name" value="Poly_Biosynth_Transport"/>
</dbReference>